<keyword evidence="3" id="KW-0378">Hydrolase</keyword>
<protein>
    <submittedName>
        <fullName evidence="7">Twitching motility protein PilT</fullName>
    </submittedName>
</protein>
<dbReference type="PANTHER" id="PTHR11603">
    <property type="entry name" value="AAA FAMILY ATPASE"/>
    <property type="match status" value="1"/>
</dbReference>
<dbReference type="InterPro" id="IPR052041">
    <property type="entry name" value="Nucleic_acid_metab_PIN/TRAM"/>
</dbReference>
<feature type="transmembrane region" description="Helical" evidence="5">
    <location>
        <begin position="37"/>
        <end position="55"/>
    </location>
</feature>
<proteinExistence type="predicted"/>
<dbReference type="InterPro" id="IPR002716">
    <property type="entry name" value="PIN_dom"/>
</dbReference>
<evidence type="ECO:0000259" key="6">
    <source>
        <dbReference type="PROSITE" id="PS50926"/>
    </source>
</evidence>
<accession>A0A2J6WZT7</accession>
<dbReference type="Gene3D" id="3.40.50.1010">
    <property type="entry name" value="5'-nuclease"/>
    <property type="match status" value="1"/>
</dbReference>
<dbReference type="PANTHER" id="PTHR11603:SF147">
    <property type="entry name" value="MEMBRANE PROTEIN"/>
    <property type="match status" value="1"/>
</dbReference>
<evidence type="ECO:0000313" key="8">
    <source>
        <dbReference type="Proteomes" id="UP000243376"/>
    </source>
</evidence>
<dbReference type="Pfam" id="PF01938">
    <property type="entry name" value="TRAM"/>
    <property type="match status" value="1"/>
</dbReference>
<organism evidence="7 8">
    <name type="scientific">Chloroflexus aggregans</name>
    <dbReference type="NCBI Taxonomy" id="152260"/>
    <lineage>
        <taxon>Bacteria</taxon>
        <taxon>Bacillati</taxon>
        <taxon>Chloroflexota</taxon>
        <taxon>Chloroflexia</taxon>
        <taxon>Chloroflexales</taxon>
        <taxon>Chloroflexineae</taxon>
        <taxon>Chloroflexaceae</taxon>
        <taxon>Chloroflexus</taxon>
    </lineage>
</organism>
<dbReference type="CDD" id="cd09877">
    <property type="entry name" value="PIN_YacL-like"/>
    <property type="match status" value="1"/>
</dbReference>
<evidence type="ECO:0000256" key="2">
    <source>
        <dbReference type="ARBA" id="ARBA00022722"/>
    </source>
</evidence>
<feature type="transmembrane region" description="Helical" evidence="5">
    <location>
        <begin position="110"/>
        <end position="129"/>
    </location>
</feature>
<dbReference type="InterPro" id="IPR029060">
    <property type="entry name" value="PIN-like_dom_sf"/>
</dbReference>
<comment type="caution">
    <text evidence="7">The sequence shown here is derived from an EMBL/GenBank/DDBJ whole genome shotgun (WGS) entry which is preliminary data.</text>
</comment>
<dbReference type="PROSITE" id="PS50926">
    <property type="entry name" value="TRAM"/>
    <property type="match status" value="1"/>
</dbReference>
<sequence length="366" mass="40633">MRLSLDFIVRWLGFGWMAYLGFLLGRTLSGPNPNAEQVWATALLTIAGGSIGLILTQRLIINPLRSLFRQARTVPLSDVILVIMGCMFGLFAGVFATVPLSTLPAPYGNVLPTIVTAIFVYFGASILYLRKRDLMELIALFRQQRAASTPLAKPSPEAVSPIAPETPQRRYLLDTSAIIDGRIAAVARTGFLEGMFLVPSFVLTELQILADSNDDLRRQKGRRGLELLNQMQQSSPLPIEIINHDLPDALRVDDKLIELARQYHCPIITNDYNLNRVAGLQGITVLNMNQLSDALRPPVMQDQRLHVLIRNEGNTRQQGVGYLDDGTPVIVENARHLIGQTIEVIVTRIHQTQTGRLVFAVPVEEE</sequence>
<feature type="transmembrane region" description="Helical" evidence="5">
    <location>
        <begin position="76"/>
        <end position="98"/>
    </location>
</feature>
<dbReference type="SMART" id="SM00670">
    <property type="entry name" value="PINc"/>
    <property type="match status" value="1"/>
</dbReference>
<dbReference type="AlphaFoldDB" id="A0A2J6WZT7"/>
<reference evidence="7 8" key="1">
    <citation type="submission" date="2018-01" db="EMBL/GenBank/DDBJ databases">
        <title>Metagenomic assembled genomes from two thermal pools in the Uzon Caldera, Kamchatka, Russia.</title>
        <authorList>
            <person name="Wilkins L."/>
            <person name="Ettinger C."/>
        </authorList>
    </citation>
    <scope>NUCLEOTIDE SEQUENCE [LARGE SCALE GENOMIC DNA]</scope>
    <source>
        <strain evidence="7">ZAV-02</strain>
    </source>
</reference>
<keyword evidence="4" id="KW-0460">Magnesium</keyword>
<keyword evidence="5" id="KW-1133">Transmembrane helix</keyword>
<dbReference type="GO" id="GO:0016787">
    <property type="term" value="F:hydrolase activity"/>
    <property type="evidence" value="ECO:0007669"/>
    <property type="project" value="UniProtKB-KW"/>
</dbReference>
<feature type="transmembrane region" description="Helical" evidence="5">
    <location>
        <begin position="7"/>
        <end position="25"/>
    </location>
</feature>
<keyword evidence="5" id="KW-0812">Transmembrane</keyword>
<evidence type="ECO:0000313" key="7">
    <source>
        <dbReference type="EMBL" id="PMP76971.1"/>
    </source>
</evidence>
<gene>
    <name evidence="7" type="ORF">C0184_12425</name>
</gene>
<dbReference type="Pfam" id="PF01850">
    <property type="entry name" value="PIN"/>
    <property type="match status" value="1"/>
</dbReference>
<keyword evidence="2" id="KW-0540">Nuclease</keyword>
<dbReference type="InterPro" id="IPR002792">
    <property type="entry name" value="TRAM_dom"/>
</dbReference>
<dbReference type="EMBL" id="PNIQ01000833">
    <property type="protein sequence ID" value="PMP76971.1"/>
    <property type="molecule type" value="Genomic_DNA"/>
</dbReference>
<evidence type="ECO:0000256" key="5">
    <source>
        <dbReference type="SAM" id="Phobius"/>
    </source>
</evidence>
<dbReference type="SUPFAM" id="SSF88723">
    <property type="entry name" value="PIN domain-like"/>
    <property type="match status" value="1"/>
</dbReference>
<evidence type="ECO:0000256" key="3">
    <source>
        <dbReference type="ARBA" id="ARBA00022801"/>
    </source>
</evidence>
<dbReference type="Proteomes" id="UP000243376">
    <property type="component" value="Unassembled WGS sequence"/>
</dbReference>
<evidence type="ECO:0000256" key="4">
    <source>
        <dbReference type="ARBA" id="ARBA00022842"/>
    </source>
</evidence>
<dbReference type="GO" id="GO:0004518">
    <property type="term" value="F:nuclease activity"/>
    <property type="evidence" value="ECO:0007669"/>
    <property type="project" value="UniProtKB-KW"/>
</dbReference>
<name>A0A2J6WZT7_9CHLR</name>
<evidence type="ECO:0000256" key="1">
    <source>
        <dbReference type="ARBA" id="ARBA00001946"/>
    </source>
</evidence>
<comment type="cofactor">
    <cofactor evidence="1">
        <name>Mg(2+)</name>
        <dbReference type="ChEBI" id="CHEBI:18420"/>
    </cofactor>
</comment>
<keyword evidence="5" id="KW-0472">Membrane</keyword>
<feature type="domain" description="TRAM" evidence="6">
    <location>
        <begin position="298"/>
        <end position="359"/>
    </location>
</feature>